<evidence type="ECO:0000313" key="1">
    <source>
        <dbReference type="EMBL" id="KAF5191884.1"/>
    </source>
</evidence>
<dbReference type="EMBL" id="JABWDY010022215">
    <property type="protein sequence ID" value="KAF5191884.1"/>
    <property type="molecule type" value="Genomic_DNA"/>
</dbReference>
<dbReference type="OrthoDB" id="1933066at2759"/>
<organism evidence="1 2">
    <name type="scientific">Thalictrum thalictroides</name>
    <name type="common">Rue-anemone</name>
    <name type="synonym">Anemone thalictroides</name>
    <dbReference type="NCBI Taxonomy" id="46969"/>
    <lineage>
        <taxon>Eukaryota</taxon>
        <taxon>Viridiplantae</taxon>
        <taxon>Streptophyta</taxon>
        <taxon>Embryophyta</taxon>
        <taxon>Tracheophyta</taxon>
        <taxon>Spermatophyta</taxon>
        <taxon>Magnoliopsida</taxon>
        <taxon>Ranunculales</taxon>
        <taxon>Ranunculaceae</taxon>
        <taxon>Thalictroideae</taxon>
        <taxon>Thalictrum</taxon>
    </lineage>
</organism>
<proteinExistence type="predicted"/>
<protein>
    <submittedName>
        <fullName evidence="1">Uncharacterized protein</fullName>
    </submittedName>
</protein>
<name>A0A7J6W3C7_THATH</name>
<accession>A0A7J6W3C7</accession>
<evidence type="ECO:0000313" key="2">
    <source>
        <dbReference type="Proteomes" id="UP000554482"/>
    </source>
</evidence>
<reference evidence="1 2" key="1">
    <citation type="submission" date="2020-06" db="EMBL/GenBank/DDBJ databases">
        <title>Transcriptomic and genomic resources for Thalictrum thalictroides and T. hernandezii: Facilitating candidate gene discovery in an emerging model plant lineage.</title>
        <authorList>
            <person name="Arias T."/>
            <person name="Riano-Pachon D.M."/>
            <person name="Di Stilio V.S."/>
        </authorList>
    </citation>
    <scope>NUCLEOTIDE SEQUENCE [LARGE SCALE GENOMIC DNA]</scope>
    <source>
        <strain evidence="2">cv. WT478/WT964</strain>
        <tissue evidence="1">Leaves</tissue>
    </source>
</reference>
<keyword evidence="2" id="KW-1185">Reference proteome</keyword>
<comment type="caution">
    <text evidence="1">The sequence shown here is derived from an EMBL/GenBank/DDBJ whole genome shotgun (WGS) entry which is preliminary data.</text>
</comment>
<sequence>MVFGTWQSEYHTKDTKACCHFYPANRKEGRKLINIYTTTMAIASSQQAFLTNALISTHKIRNPTTTISCKCSMNNDHESP</sequence>
<feature type="non-terminal residue" evidence="1">
    <location>
        <position position="80"/>
    </location>
</feature>
<dbReference type="AlphaFoldDB" id="A0A7J6W3C7"/>
<gene>
    <name evidence="1" type="ORF">FRX31_018529</name>
</gene>
<dbReference type="Proteomes" id="UP000554482">
    <property type="component" value="Unassembled WGS sequence"/>
</dbReference>